<feature type="chain" id="PRO_5038338874" evidence="2">
    <location>
        <begin position="31"/>
        <end position="79"/>
    </location>
</feature>
<evidence type="ECO:0000313" key="4">
    <source>
        <dbReference type="Proteomes" id="UP000703822"/>
    </source>
</evidence>
<feature type="non-terminal residue" evidence="3">
    <location>
        <position position="79"/>
    </location>
</feature>
<dbReference type="Proteomes" id="UP000703822">
    <property type="component" value="Unassembled WGS sequence"/>
</dbReference>
<evidence type="ECO:0000256" key="1">
    <source>
        <dbReference type="ARBA" id="ARBA00022729"/>
    </source>
</evidence>
<comment type="caution">
    <text evidence="3">The sequence shown here is derived from an EMBL/GenBank/DDBJ whole genome shotgun (WGS) entry which is preliminary data.</text>
</comment>
<proteinExistence type="predicted"/>
<accession>A0A943LX16</accession>
<evidence type="ECO:0000313" key="3">
    <source>
        <dbReference type="EMBL" id="MBS6098875.1"/>
    </source>
</evidence>
<name>A0A943LX16_STRVE</name>
<protein>
    <submittedName>
        <fullName evidence="3">KxYKxGKxW signal peptide domain-containing protein</fullName>
    </submittedName>
</protein>
<dbReference type="InterPro" id="IPR022263">
    <property type="entry name" value="KxYKxGKxW"/>
</dbReference>
<gene>
    <name evidence="3" type="ORF">KH901_10725</name>
</gene>
<evidence type="ECO:0000256" key="2">
    <source>
        <dbReference type="SAM" id="SignalP"/>
    </source>
</evidence>
<dbReference type="NCBIfam" id="TIGR03715">
    <property type="entry name" value="KxYKxGKxW"/>
    <property type="match status" value="1"/>
</dbReference>
<reference evidence="3" key="1">
    <citation type="submission" date="2021-05" db="EMBL/GenBank/DDBJ databases">
        <title>Infant gut strain persistence is associated with maternal origin, phylogeny, and functional potential including surface adhesion and iron acquisition.</title>
        <authorList>
            <person name="Lou Y.C."/>
        </authorList>
    </citation>
    <scope>NUCLEOTIDE SEQUENCE</scope>
    <source>
        <strain evidence="3">L3_122_031G1_dasL3_122_031G1_maxbin2.maxbin.025s ta_sub</strain>
    </source>
</reference>
<dbReference type="EMBL" id="JAHAGS010000465">
    <property type="protein sequence ID" value="MBS6098875.1"/>
    <property type="molecule type" value="Genomic_DNA"/>
</dbReference>
<sequence length="79" mass="8218">MENKVRFKLHKVKKNWVTIGVTTLSMVALAGGSLLAQGKVEADETSAPNGDGLQQLSEDGTASLVTTTTVTEQASAQAS</sequence>
<feature type="signal peptide" evidence="2">
    <location>
        <begin position="1"/>
        <end position="30"/>
    </location>
</feature>
<dbReference type="Pfam" id="PF19258">
    <property type="entry name" value="KxYKxGKxW_sig"/>
    <property type="match status" value="1"/>
</dbReference>
<organism evidence="3 4">
    <name type="scientific">Streptococcus vestibularis</name>
    <dbReference type="NCBI Taxonomy" id="1343"/>
    <lineage>
        <taxon>Bacteria</taxon>
        <taxon>Bacillati</taxon>
        <taxon>Bacillota</taxon>
        <taxon>Bacilli</taxon>
        <taxon>Lactobacillales</taxon>
        <taxon>Streptococcaceae</taxon>
        <taxon>Streptococcus</taxon>
    </lineage>
</organism>
<keyword evidence="1 2" id="KW-0732">Signal</keyword>
<dbReference type="AlphaFoldDB" id="A0A943LX16"/>